<protein>
    <submittedName>
        <fullName evidence="2">ATP-dependent protease</fullName>
    </submittedName>
</protein>
<accession>A0ABQ4PAG0</accession>
<name>A0ABQ4PAG0_9GAMM</name>
<dbReference type="InterPro" id="IPR046336">
    <property type="entry name" value="Lon_prtase_N_sf"/>
</dbReference>
<evidence type="ECO:0000313" key="3">
    <source>
        <dbReference type="Proteomes" id="UP000887104"/>
    </source>
</evidence>
<evidence type="ECO:0000259" key="1">
    <source>
        <dbReference type="SMART" id="SM00464"/>
    </source>
</evidence>
<sequence length="199" mass="23107">MIMQTQEMALLTHDSLLLPEGRVEIRVIDPRYLSMIAEILKGHYSLVFGMSKANSELPCYEMATQCEIIDFNQLDDGSLGIVLEGKQRVRVLSAAQRRDGVWISRVLRSNNWQQEPIYGEFELISAALEQFYEVNPDLFGLYENDIHLEDASWVSQRWLEVLPLYNQDKLRLLNQPNCHKTMNFVLELIKSHARDNQHS</sequence>
<dbReference type="GO" id="GO:0008233">
    <property type="term" value="F:peptidase activity"/>
    <property type="evidence" value="ECO:0007669"/>
    <property type="project" value="UniProtKB-KW"/>
</dbReference>
<organism evidence="2 3">
    <name type="scientific">Shewanella sairae</name>
    <dbReference type="NCBI Taxonomy" id="190310"/>
    <lineage>
        <taxon>Bacteria</taxon>
        <taxon>Pseudomonadati</taxon>
        <taxon>Pseudomonadota</taxon>
        <taxon>Gammaproteobacteria</taxon>
        <taxon>Alteromonadales</taxon>
        <taxon>Shewanellaceae</taxon>
        <taxon>Shewanella</taxon>
    </lineage>
</organism>
<proteinExistence type="predicted"/>
<dbReference type="InterPro" id="IPR015947">
    <property type="entry name" value="PUA-like_sf"/>
</dbReference>
<dbReference type="Gene3D" id="1.10.4060.10">
    <property type="entry name" value="BPP1347 like domain"/>
    <property type="match status" value="1"/>
</dbReference>
<dbReference type="InterPro" id="IPR003111">
    <property type="entry name" value="Lon_prtase_N"/>
</dbReference>
<dbReference type="Gene3D" id="2.30.130.40">
    <property type="entry name" value="LON domain-like"/>
    <property type="match status" value="1"/>
</dbReference>
<reference evidence="2" key="1">
    <citation type="submission" date="2021-05" db="EMBL/GenBank/DDBJ databases">
        <title>Molecular characterization for Shewanella algae harboring chromosomal blaOXA-55-like strains isolated from clinical and environment sample.</title>
        <authorList>
            <person name="Ohama Y."/>
            <person name="Aoki K."/>
            <person name="Harada S."/>
            <person name="Moriya K."/>
            <person name="Ishii Y."/>
            <person name="Tateda K."/>
        </authorList>
    </citation>
    <scope>NUCLEOTIDE SEQUENCE</scope>
    <source>
        <strain evidence="2">JCM 11563</strain>
    </source>
</reference>
<evidence type="ECO:0000313" key="2">
    <source>
        <dbReference type="EMBL" id="GIU44540.1"/>
    </source>
</evidence>
<dbReference type="Pfam" id="PF02190">
    <property type="entry name" value="LON_substr_bdg"/>
    <property type="match status" value="1"/>
</dbReference>
<dbReference type="SUPFAM" id="SSF88697">
    <property type="entry name" value="PUA domain-like"/>
    <property type="match status" value="1"/>
</dbReference>
<keyword evidence="2" id="KW-0645">Protease</keyword>
<keyword evidence="2" id="KW-0378">Hydrolase</keyword>
<feature type="domain" description="Lon N-terminal" evidence="1">
    <location>
        <begin position="7"/>
        <end position="191"/>
    </location>
</feature>
<gene>
    <name evidence="2" type="ORF">TUM4438_15960</name>
</gene>
<keyword evidence="3" id="KW-1185">Reference proteome</keyword>
<comment type="caution">
    <text evidence="2">The sequence shown here is derived from an EMBL/GenBank/DDBJ whole genome shotgun (WGS) entry which is preliminary data.</text>
</comment>
<dbReference type="SMART" id="SM00464">
    <property type="entry name" value="LON"/>
    <property type="match status" value="1"/>
</dbReference>
<dbReference type="Proteomes" id="UP000887104">
    <property type="component" value="Unassembled WGS sequence"/>
</dbReference>
<dbReference type="EMBL" id="BPEY01000022">
    <property type="protein sequence ID" value="GIU44540.1"/>
    <property type="molecule type" value="Genomic_DNA"/>
</dbReference>
<dbReference type="GO" id="GO:0006508">
    <property type="term" value="P:proteolysis"/>
    <property type="evidence" value="ECO:0007669"/>
    <property type="project" value="UniProtKB-KW"/>
</dbReference>